<evidence type="ECO:0000256" key="4">
    <source>
        <dbReference type="ARBA" id="ARBA00022679"/>
    </source>
</evidence>
<dbReference type="InterPro" id="IPR003661">
    <property type="entry name" value="HisK_dim/P_dom"/>
</dbReference>
<evidence type="ECO:0000256" key="2">
    <source>
        <dbReference type="ARBA" id="ARBA00012438"/>
    </source>
</evidence>
<dbReference type="CDD" id="cd12915">
    <property type="entry name" value="PDC2_DGC_like"/>
    <property type="match status" value="1"/>
</dbReference>
<dbReference type="SUPFAM" id="SSF55874">
    <property type="entry name" value="ATPase domain of HSP90 chaperone/DNA topoisomerase II/histidine kinase"/>
    <property type="match status" value="1"/>
</dbReference>
<dbReference type="GO" id="GO:0005524">
    <property type="term" value="F:ATP binding"/>
    <property type="evidence" value="ECO:0007669"/>
    <property type="project" value="UniProtKB-KW"/>
</dbReference>
<sequence>MSQLDTLLQARRSGRRQQGSLWSSSGRGILVIAALNIVLLWGVTGGVIWQSHRDAVGDWKRTAANFSLTTAAYAQQTLVATDLMLRSMLDWITDEDIVSEAQFADAMKQRRFHEAIRDRLAGLPQVSVASIFNKEGHILNSSTDWPPPPVYIGERETFLAQVGPDSPPVSISRALPDVSSERWTFYLSRRIKSKNGQLLGVAVVGIEAASFSNLFRLISLGENSSVSLFRTDGALLATTLNVPDLMGKTYADAQPIRMIRNGLSGAAEITREPTWWQPSDSERRIVSSRLVDGFPVLITVTIGDKTYLGQWRERLYFILTLALLLSAVAVLVAAQILRLSARAEAAARLASERRLLTALIDTPTALCAVLDRQGHVIYCNDRFRQVIARDKEAGDILRDEAVRGAAPILAFAAGDDARGIEVDLQLVRPGDATHYLHFSLSHRSLPEIGDCTILMGHDETLRHQALQAIAQTAKLVTLGEMTTGMAHELSQPLNVIKMAAQNALSEVAPPEPREPGFRPPLSDSELRPFVAGKLGRIMAQVDRAASVLTRMRVFGRTPDRGPALFDVREACRGALILVGQRLRNGGITVREELGEQALMVQSHQNLLEQALVNLLVNARDALLQSMRPDKTIVLSVGRGGDGHVLITIADNGPGVPVEIRERIFEPFFTSKPTGQGTGLGLSLSFGIVRESGGTLSLLPSTEGAVFQIDLPGAASV</sequence>
<keyword evidence="9" id="KW-0812">Transmembrane</keyword>
<evidence type="ECO:0000256" key="7">
    <source>
        <dbReference type="ARBA" id="ARBA00022840"/>
    </source>
</evidence>
<dbReference type="Gene3D" id="3.30.565.10">
    <property type="entry name" value="Histidine kinase-like ATPase, C-terminal domain"/>
    <property type="match status" value="1"/>
</dbReference>
<dbReference type="RefSeq" id="WP_147149859.1">
    <property type="nucleotide sequence ID" value="NZ_BKAJ01000045.1"/>
</dbReference>
<dbReference type="SMART" id="SM00388">
    <property type="entry name" value="HisKA"/>
    <property type="match status" value="1"/>
</dbReference>
<name>A0A512N9Y3_9HYPH</name>
<evidence type="ECO:0000259" key="10">
    <source>
        <dbReference type="PROSITE" id="PS50109"/>
    </source>
</evidence>
<dbReference type="GO" id="GO:0000155">
    <property type="term" value="F:phosphorelay sensor kinase activity"/>
    <property type="evidence" value="ECO:0007669"/>
    <property type="project" value="InterPro"/>
</dbReference>
<protein>
    <recommendedName>
        <fullName evidence="2">histidine kinase</fullName>
        <ecNumber evidence="2">2.7.13.3</ecNumber>
    </recommendedName>
</protein>
<dbReference type="PANTHER" id="PTHR43065:SF46">
    <property type="entry name" value="C4-DICARBOXYLATE TRANSPORT SENSOR PROTEIN DCTB"/>
    <property type="match status" value="1"/>
</dbReference>
<proteinExistence type="predicted"/>
<dbReference type="PRINTS" id="PR00344">
    <property type="entry name" value="BCTRLSENSOR"/>
</dbReference>
<comment type="caution">
    <text evidence="11">The sequence shown here is derived from an EMBL/GenBank/DDBJ whole genome shotgun (WGS) entry which is preliminary data.</text>
</comment>
<dbReference type="InterPro" id="IPR003594">
    <property type="entry name" value="HATPase_dom"/>
</dbReference>
<feature type="domain" description="Histidine kinase" evidence="10">
    <location>
        <begin position="484"/>
        <end position="714"/>
    </location>
</feature>
<reference evidence="11 12" key="1">
    <citation type="submission" date="2019-07" db="EMBL/GenBank/DDBJ databases">
        <title>Whole genome shotgun sequence of Reyranella soli NBRC 108950.</title>
        <authorList>
            <person name="Hosoyama A."/>
            <person name="Uohara A."/>
            <person name="Ohji S."/>
            <person name="Ichikawa N."/>
        </authorList>
    </citation>
    <scope>NUCLEOTIDE SEQUENCE [LARGE SCALE GENOMIC DNA]</scope>
    <source>
        <strain evidence="11 12">NBRC 108950</strain>
    </source>
</reference>
<dbReference type="PANTHER" id="PTHR43065">
    <property type="entry name" value="SENSOR HISTIDINE KINASE"/>
    <property type="match status" value="1"/>
</dbReference>
<dbReference type="SUPFAM" id="SSF47384">
    <property type="entry name" value="Homodimeric domain of signal transducing histidine kinase"/>
    <property type="match status" value="1"/>
</dbReference>
<dbReference type="CDD" id="cd00082">
    <property type="entry name" value="HisKA"/>
    <property type="match status" value="1"/>
</dbReference>
<feature type="transmembrane region" description="Helical" evidence="9">
    <location>
        <begin position="29"/>
        <end position="49"/>
    </location>
</feature>
<dbReference type="AlphaFoldDB" id="A0A512N9Y3"/>
<dbReference type="OrthoDB" id="226486at2"/>
<dbReference type="Gene3D" id="1.10.287.130">
    <property type="match status" value="1"/>
</dbReference>
<dbReference type="InterPro" id="IPR036097">
    <property type="entry name" value="HisK_dim/P_sf"/>
</dbReference>
<dbReference type="Proteomes" id="UP000321058">
    <property type="component" value="Unassembled WGS sequence"/>
</dbReference>
<evidence type="ECO:0000256" key="3">
    <source>
        <dbReference type="ARBA" id="ARBA00022553"/>
    </source>
</evidence>
<evidence type="ECO:0000313" key="12">
    <source>
        <dbReference type="Proteomes" id="UP000321058"/>
    </source>
</evidence>
<dbReference type="InterPro" id="IPR035965">
    <property type="entry name" value="PAS-like_dom_sf"/>
</dbReference>
<dbReference type="InterPro" id="IPR005467">
    <property type="entry name" value="His_kinase_dom"/>
</dbReference>
<keyword evidence="8" id="KW-0902">Two-component regulatory system</keyword>
<keyword evidence="3" id="KW-0597">Phosphoprotein</keyword>
<keyword evidence="9" id="KW-1133">Transmembrane helix</keyword>
<dbReference type="Pfam" id="PF02518">
    <property type="entry name" value="HATPase_c"/>
    <property type="match status" value="1"/>
</dbReference>
<accession>A0A512N9Y3</accession>
<dbReference type="Gene3D" id="3.30.450.20">
    <property type="entry name" value="PAS domain"/>
    <property type="match status" value="3"/>
</dbReference>
<evidence type="ECO:0000256" key="8">
    <source>
        <dbReference type="ARBA" id="ARBA00023012"/>
    </source>
</evidence>
<evidence type="ECO:0000256" key="1">
    <source>
        <dbReference type="ARBA" id="ARBA00000085"/>
    </source>
</evidence>
<keyword evidence="12" id="KW-1185">Reference proteome</keyword>
<evidence type="ECO:0000313" key="11">
    <source>
        <dbReference type="EMBL" id="GEP55784.1"/>
    </source>
</evidence>
<evidence type="ECO:0000256" key="5">
    <source>
        <dbReference type="ARBA" id="ARBA00022741"/>
    </source>
</evidence>
<organism evidence="11 12">
    <name type="scientific">Reyranella soli</name>
    <dbReference type="NCBI Taxonomy" id="1230389"/>
    <lineage>
        <taxon>Bacteria</taxon>
        <taxon>Pseudomonadati</taxon>
        <taxon>Pseudomonadota</taxon>
        <taxon>Alphaproteobacteria</taxon>
        <taxon>Hyphomicrobiales</taxon>
        <taxon>Reyranellaceae</taxon>
        <taxon>Reyranella</taxon>
    </lineage>
</organism>
<dbReference type="EMBL" id="BKAJ01000045">
    <property type="protein sequence ID" value="GEP55784.1"/>
    <property type="molecule type" value="Genomic_DNA"/>
</dbReference>
<keyword evidence="4" id="KW-0808">Transferase</keyword>
<dbReference type="PROSITE" id="PS50109">
    <property type="entry name" value="HIS_KIN"/>
    <property type="match status" value="1"/>
</dbReference>
<dbReference type="CDD" id="cd12914">
    <property type="entry name" value="PDC1_DGC_like"/>
    <property type="match status" value="1"/>
</dbReference>
<dbReference type="SMART" id="SM00387">
    <property type="entry name" value="HATPase_c"/>
    <property type="match status" value="1"/>
</dbReference>
<dbReference type="EC" id="2.7.13.3" evidence="2"/>
<evidence type="ECO:0000256" key="9">
    <source>
        <dbReference type="SAM" id="Phobius"/>
    </source>
</evidence>
<keyword evidence="7" id="KW-0067">ATP-binding</keyword>
<dbReference type="InterPro" id="IPR004358">
    <property type="entry name" value="Sig_transdc_His_kin-like_C"/>
</dbReference>
<comment type="catalytic activity">
    <reaction evidence="1">
        <text>ATP + protein L-histidine = ADP + protein N-phospho-L-histidine.</text>
        <dbReference type="EC" id="2.7.13.3"/>
    </reaction>
</comment>
<gene>
    <name evidence="11" type="ORF">RSO01_29500</name>
</gene>
<keyword evidence="5" id="KW-0547">Nucleotide-binding</keyword>
<feature type="transmembrane region" description="Helical" evidence="9">
    <location>
        <begin position="315"/>
        <end position="334"/>
    </location>
</feature>
<dbReference type="InterPro" id="IPR036890">
    <property type="entry name" value="HATPase_C_sf"/>
</dbReference>
<dbReference type="SUPFAM" id="SSF55785">
    <property type="entry name" value="PYP-like sensor domain (PAS domain)"/>
    <property type="match status" value="1"/>
</dbReference>
<keyword evidence="6" id="KW-0418">Kinase</keyword>
<evidence type="ECO:0000256" key="6">
    <source>
        <dbReference type="ARBA" id="ARBA00022777"/>
    </source>
</evidence>
<keyword evidence="9" id="KW-0472">Membrane</keyword>